<dbReference type="AlphaFoldDB" id="A0A1B1NGD3"/>
<dbReference type="RefSeq" id="WP_083190744.1">
    <property type="nucleotide sequence ID" value="NZ_CP014989.1"/>
</dbReference>
<evidence type="ECO:0000259" key="2">
    <source>
        <dbReference type="Pfam" id="PF00483"/>
    </source>
</evidence>
<keyword evidence="4" id="KW-0808">Transferase</keyword>
<dbReference type="InterPro" id="IPR005835">
    <property type="entry name" value="NTP_transferase_dom"/>
</dbReference>
<keyword evidence="5" id="KW-1185">Reference proteome</keyword>
<evidence type="ECO:0000259" key="3">
    <source>
        <dbReference type="Pfam" id="PF22640"/>
    </source>
</evidence>
<gene>
    <name evidence="4" type="ORF">SGUI_3089</name>
</gene>
<dbReference type="PANTHER" id="PTHR46390:SF1">
    <property type="entry name" value="MANNOSE-1-PHOSPHATE GUANYLYLTRANSFERASE"/>
    <property type="match status" value="1"/>
</dbReference>
<dbReference type="GO" id="GO:0004475">
    <property type="term" value="F:mannose-1-phosphate guanylyltransferase (GTP) activity"/>
    <property type="evidence" value="ECO:0007669"/>
    <property type="project" value="InterPro"/>
</dbReference>
<dbReference type="Pfam" id="PF00483">
    <property type="entry name" value="NTP_transferase"/>
    <property type="match status" value="1"/>
</dbReference>
<dbReference type="InterPro" id="IPR051161">
    <property type="entry name" value="Mannose-6P_isomerase_type2"/>
</dbReference>
<feature type="compositionally biased region" description="Gly residues" evidence="1">
    <location>
        <begin position="17"/>
        <end position="27"/>
    </location>
</feature>
<organism evidence="4 5">
    <name type="scientific">Serinicoccus hydrothermalis</name>
    <dbReference type="NCBI Taxonomy" id="1758689"/>
    <lineage>
        <taxon>Bacteria</taxon>
        <taxon>Bacillati</taxon>
        <taxon>Actinomycetota</taxon>
        <taxon>Actinomycetes</taxon>
        <taxon>Micrococcales</taxon>
        <taxon>Ornithinimicrobiaceae</taxon>
        <taxon>Serinicoccus</taxon>
    </lineage>
</organism>
<dbReference type="PATRIC" id="fig|1758689.4.peg.3217"/>
<keyword evidence="4" id="KW-0548">Nucleotidyltransferase</keyword>
<dbReference type="GO" id="GO:0009298">
    <property type="term" value="P:GDP-mannose biosynthetic process"/>
    <property type="evidence" value="ECO:0007669"/>
    <property type="project" value="TreeGrafter"/>
</dbReference>
<accession>A0A1B1NGD3</accession>
<dbReference type="SUPFAM" id="SSF159283">
    <property type="entry name" value="Guanosine diphospho-D-mannose pyrophosphorylase/mannose-6-phosphate isomerase linker domain"/>
    <property type="match status" value="1"/>
</dbReference>
<proteinExistence type="predicted"/>
<evidence type="ECO:0000313" key="4">
    <source>
        <dbReference type="EMBL" id="ANS80485.1"/>
    </source>
</evidence>
<dbReference type="CDD" id="cd02509">
    <property type="entry name" value="GDP-M1P_Guanylyltransferase"/>
    <property type="match status" value="1"/>
</dbReference>
<name>A0A1B1NGD3_9MICO</name>
<evidence type="ECO:0000313" key="5">
    <source>
        <dbReference type="Proteomes" id="UP000092482"/>
    </source>
</evidence>
<dbReference type="OrthoDB" id="9806359at2"/>
<reference evidence="4 5" key="1">
    <citation type="submission" date="2016-03" db="EMBL/GenBank/DDBJ databases">
        <title>Shallow-sea hydrothermal system.</title>
        <authorList>
            <person name="Tang K."/>
        </authorList>
    </citation>
    <scope>NUCLEOTIDE SEQUENCE [LARGE SCALE GENOMIC DNA]</scope>
    <source>
        <strain evidence="4 5">JLT9</strain>
    </source>
</reference>
<dbReference type="Pfam" id="PF22640">
    <property type="entry name" value="ManC_GMP_beta-helix"/>
    <property type="match status" value="1"/>
</dbReference>
<evidence type="ECO:0000256" key="1">
    <source>
        <dbReference type="SAM" id="MobiDB-lite"/>
    </source>
</evidence>
<dbReference type="PANTHER" id="PTHR46390">
    <property type="entry name" value="MANNOSE-1-PHOSPHATE GUANYLYLTRANSFERASE"/>
    <property type="match status" value="1"/>
</dbReference>
<sequence>MSTPSPDAHPHEDGFDGAAGGDGGGEVAGLTAVIPAGGSGTRLWPLSRQNSPKFLHDFLGTGRSLLQATVDRVRPLAGDRVMVVTGRRHADAVRAQLPDLGAEDLLLEPSPRSSMPAVGWAAAVLERRDPEAVLGSFAADHVIDDEAAFAASLRQAVVAARAGALVTLGIRPRYASTAFGYIELGEARPLPGAPDAHQVRSFVEKPEREVAQGYLEGGRHRWNAGIFVVRAATLLDLLSEEHPEMVRLLRLLAADPGQLEQVWGSLEAVAIDHAVAEPAARSGHVTVVPADLGWDDVGDFASLATLLEERPEHGGVRVLGRSSDVVAQDSTGVVAAHGDRAVVVLGLDEVVVVDTPDALLVTTRERCQDVRGMVATLQQLGREDLT</sequence>
<dbReference type="GO" id="GO:0008928">
    <property type="term" value="F:mannose-1-phosphate guanylyltransferase (GDP) activity"/>
    <property type="evidence" value="ECO:0007669"/>
    <property type="project" value="UniProtKB-EC"/>
</dbReference>
<dbReference type="EMBL" id="CP014989">
    <property type="protein sequence ID" value="ANS80485.1"/>
    <property type="molecule type" value="Genomic_DNA"/>
</dbReference>
<feature type="region of interest" description="Disordered" evidence="1">
    <location>
        <begin position="1"/>
        <end position="29"/>
    </location>
</feature>
<feature type="domain" description="MannoseP isomerase/GMP-like beta-helix" evidence="3">
    <location>
        <begin position="324"/>
        <end position="377"/>
    </location>
</feature>
<dbReference type="EC" id="2.7.7.22" evidence="4"/>
<dbReference type="InterPro" id="IPR029044">
    <property type="entry name" value="Nucleotide-diphossugar_trans"/>
</dbReference>
<dbReference type="InterPro" id="IPR049577">
    <property type="entry name" value="GMPP_N"/>
</dbReference>
<dbReference type="STRING" id="1758689.SGUI_3089"/>
<dbReference type="Gene3D" id="3.90.550.10">
    <property type="entry name" value="Spore Coat Polysaccharide Biosynthesis Protein SpsA, Chain A"/>
    <property type="match status" value="1"/>
</dbReference>
<feature type="domain" description="Nucleotidyl transferase" evidence="2">
    <location>
        <begin position="32"/>
        <end position="306"/>
    </location>
</feature>
<protein>
    <submittedName>
        <fullName evidence="4">Mannose-1-phosphate guanylyltransferase (GDP)</fullName>
        <ecNumber evidence="4">2.7.7.22</ecNumber>
    </submittedName>
</protein>
<dbReference type="KEGG" id="serj:SGUI_3089"/>
<dbReference type="SUPFAM" id="SSF53448">
    <property type="entry name" value="Nucleotide-diphospho-sugar transferases"/>
    <property type="match status" value="1"/>
</dbReference>
<dbReference type="Proteomes" id="UP000092482">
    <property type="component" value="Chromosome"/>
</dbReference>
<dbReference type="InterPro" id="IPR054566">
    <property type="entry name" value="ManC/GMP-like_b-helix"/>
</dbReference>